<evidence type="ECO:0000259" key="4">
    <source>
        <dbReference type="PROSITE" id="PS51118"/>
    </source>
</evidence>
<proteinExistence type="predicted"/>
<dbReference type="GO" id="GO:0003677">
    <property type="term" value="F:DNA binding"/>
    <property type="evidence" value="ECO:0007669"/>
    <property type="project" value="UniProtKB-KW"/>
</dbReference>
<dbReference type="RefSeq" id="WP_014974835.1">
    <property type="nucleotide sequence ID" value="NZ_CP042374.1"/>
</dbReference>
<evidence type="ECO:0000313" key="6">
    <source>
        <dbReference type="Proteomes" id="UP000321332"/>
    </source>
</evidence>
<dbReference type="Pfam" id="PF01638">
    <property type="entry name" value="HxlR"/>
    <property type="match status" value="1"/>
</dbReference>
<dbReference type="AlphaFoldDB" id="A0AAE6IK89"/>
<dbReference type="PANTHER" id="PTHR33204">
    <property type="entry name" value="TRANSCRIPTIONAL REGULATOR, MARR FAMILY"/>
    <property type="match status" value="1"/>
</dbReference>
<dbReference type="Proteomes" id="UP000321332">
    <property type="component" value="Chromosome"/>
</dbReference>
<dbReference type="PROSITE" id="PS51118">
    <property type="entry name" value="HTH_HXLR"/>
    <property type="match status" value="1"/>
</dbReference>
<dbReference type="SUPFAM" id="SSF46785">
    <property type="entry name" value="Winged helix' DNA-binding domain"/>
    <property type="match status" value="1"/>
</dbReference>
<dbReference type="GeneID" id="61187339"/>
<keyword evidence="1" id="KW-0805">Transcription regulation</keyword>
<dbReference type="OMA" id="YNELYRI"/>
<evidence type="ECO:0000256" key="1">
    <source>
        <dbReference type="ARBA" id="ARBA00023015"/>
    </source>
</evidence>
<gene>
    <name evidence="5" type="ORF">FGL89_06225</name>
</gene>
<dbReference type="EMBL" id="CP042374">
    <property type="protein sequence ID" value="QEA33743.1"/>
    <property type="molecule type" value="Genomic_DNA"/>
</dbReference>
<organism evidence="5 6">
    <name type="scientific">Leuconostoc carnosum</name>
    <dbReference type="NCBI Taxonomy" id="1252"/>
    <lineage>
        <taxon>Bacteria</taxon>
        <taxon>Bacillati</taxon>
        <taxon>Bacillota</taxon>
        <taxon>Bacilli</taxon>
        <taxon>Lactobacillales</taxon>
        <taxon>Lactobacillaceae</taxon>
        <taxon>Leuconostoc</taxon>
    </lineage>
</organism>
<dbReference type="PANTHER" id="PTHR33204:SF29">
    <property type="entry name" value="TRANSCRIPTIONAL REGULATOR"/>
    <property type="match status" value="1"/>
</dbReference>
<dbReference type="InterPro" id="IPR036388">
    <property type="entry name" value="WH-like_DNA-bd_sf"/>
</dbReference>
<name>A0AAE6IK89_LEUCA</name>
<keyword evidence="2" id="KW-0238">DNA-binding</keyword>
<evidence type="ECO:0000256" key="3">
    <source>
        <dbReference type="ARBA" id="ARBA00023163"/>
    </source>
</evidence>
<evidence type="ECO:0000256" key="2">
    <source>
        <dbReference type="ARBA" id="ARBA00023125"/>
    </source>
</evidence>
<evidence type="ECO:0000313" key="5">
    <source>
        <dbReference type="EMBL" id="QEA33743.1"/>
    </source>
</evidence>
<dbReference type="InterPro" id="IPR036390">
    <property type="entry name" value="WH_DNA-bd_sf"/>
</dbReference>
<keyword evidence="3" id="KW-0804">Transcription</keyword>
<sequence length="144" mass="16582">MTNNSNPIQNALTIISGKWRTQIIWQLALAKTIRFNKLKSLLPGISDTMLSQTLSSFEQEDIIHRHDYQEMPPKVEYSLTKKGKELLPILHALIKFSEDNDQKSDEFYQILVNELALSKLSPNDFESLISDPDLKERIANLLKK</sequence>
<dbReference type="Gene3D" id="1.10.10.10">
    <property type="entry name" value="Winged helix-like DNA-binding domain superfamily/Winged helix DNA-binding domain"/>
    <property type="match status" value="1"/>
</dbReference>
<accession>A0AAE6IK89</accession>
<protein>
    <submittedName>
        <fullName evidence="5">Helix-turn-helix transcriptional regulator</fullName>
    </submittedName>
</protein>
<reference evidence="5 6" key="1">
    <citation type="submission" date="2019-06" db="EMBL/GenBank/DDBJ databases">
        <title>Genome analyses of bacteria isolated from kimchi.</title>
        <authorList>
            <person name="Lee S."/>
            <person name="Ahn S."/>
            <person name="Roh S."/>
        </authorList>
    </citation>
    <scope>NUCLEOTIDE SEQUENCE [LARGE SCALE GENOMIC DNA]</scope>
    <source>
        <strain evidence="5 6">CBA3620</strain>
    </source>
</reference>
<dbReference type="InterPro" id="IPR002577">
    <property type="entry name" value="HTH_HxlR"/>
</dbReference>
<feature type="domain" description="HTH hxlR-type" evidence="4">
    <location>
        <begin position="6"/>
        <end position="105"/>
    </location>
</feature>